<keyword evidence="4 6" id="KW-1133">Transmembrane helix</keyword>
<evidence type="ECO:0000313" key="7">
    <source>
        <dbReference type="EMBL" id="MCV7228822.1"/>
    </source>
</evidence>
<evidence type="ECO:0000256" key="3">
    <source>
        <dbReference type="ARBA" id="ARBA00022692"/>
    </source>
</evidence>
<keyword evidence="2" id="KW-0813">Transport</keyword>
<evidence type="ECO:0000313" key="8">
    <source>
        <dbReference type="Proteomes" id="UP001526201"/>
    </source>
</evidence>
<proteinExistence type="predicted"/>
<organism evidence="7 8">
    <name type="scientific">Mycolicibacterium komossense</name>
    <dbReference type="NCBI Taxonomy" id="1779"/>
    <lineage>
        <taxon>Bacteria</taxon>
        <taxon>Bacillati</taxon>
        <taxon>Actinomycetota</taxon>
        <taxon>Actinomycetes</taxon>
        <taxon>Mycobacteriales</taxon>
        <taxon>Mycobacteriaceae</taxon>
        <taxon>Mycolicibacterium</taxon>
    </lineage>
</organism>
<evidence type="ECO:0000256" key="1">
    <source>
        <dbReference type="ARBA" id="ARBA00004141"/>
    </source>
</evidence>
<dbReference type="Proteomes" id="UP001526201">
    <property type="component" value="Unassembled WGS sequence"/>
</dbReference>
<comment type="subcellular location">
    <subcellularLocation>
        <location evidence="1">Membrane</location>
        <topology evidence="1">Multi-pass membrane protein</topology>
    </subcellularLocation>
</comment>
<feature type="transmembrane region" description="Helical" evidence="6">
    <location>
        <begin position="45"/>
        <end position="63"/>
    </location>
</feature>
<keyword evidence="5 6" id="KW-0472">Membrane</keyword>
<name>A0ABT3CHI1_9MYCO</name>
<evidence type="ECO:0000256" key="6">
    <source>
        <dbReference type="SAM" id="Phobius"/>
    </source>
</evidence>
<reference evidence="7 8" key="1">
    <citation type="journal article" date="2022" name="BMC Genomics">
        <title>Comparative genome analysis of mycobacteria focusing on tRNA and non-coding RNA.</title>
        <authorList>
            <person name="Behra P.R.K."/>
            <person name="Pettersson B.M.F."/>
            <person name="Ramesh M."/>
            <person name="Das S."/>
            <person name="Dasgupta S."/>
            <person name="Kirsebom L.A."/>
        </authorList>
    </citation>
    <scope>NUCLEOTIDE SEQUENCE [LARGE SCALE GENOMIC DNA]</scope>
    <source>
        <strain evidence="7 8">DSM 44078</strain>
    </source>
</reference>
<protein>
    <submittedName>
        <fullName evidence="7">MFS transporter</fullName>
    </submittedName>
</protein>
<keyword evidence="8" id="KW-1185">Reference proteome</keyword>
<evidence type="ECO:0000256" key="2">
    <source>
        <dbReference type="ARBA" id="ARBA00022448"/>
    </source>
</evidence>
<evidence type="ECO:0000256" key="4">
    <source>
        <dbReference type="ARBA" id="ARBA00022989"/>
    </source>
</evidence>
<feature type="non-terminal residue" evidence="7">
    <location>
        <position position="111"/>
    </location>
</feature>
<evidence type="ECO:0000256" key="5">
    <source>
        <dbReference type="ARBA" id="ARBA00023136"/>
    </source>
</evidence>
<feature type="non-terminal residue" evidence="7">
    <location>
        <position position="1"/>
    </location>
</feature>
<keyword evidence="3 6" id="KW-0812">Transmembrane</keyword>
<sequence>LVPDLEPVSADHRFDPIGALTLGIGLVMLLLPISKGGMWGWGSGTTLGLFTGAAVVFGVFTWWQYRVPAPIVDMRTTLKRPVLLTNLASIAVGFGMFALSLVGPQLLEMPR</sequence>
<feature type="transmembrane region" description="Helical" evidence="6">
    <location>
        <begin position="16"/>
        <end position="33"/>
    </location>
</feature>
<dbReference type="PANTHER" id="PTHR23501:SF197">
    <property type="entry name" value="COMD"/>
    <property type="match status" value="1"/>
</dbReference>
<comment type="caution">
    <text evidence="7">The sequence shown here is derived from an EMBL/GenBank/DDBJ whole genome shotgun (WGS) entry which is preliminary data.</text>
</comment>
<accession>A0ABT3CHI1</accession>
<gene>
    <name evidence="7" type="ORF">H7J73_22655</name>
</gene>
<feature type="transmembrane region" description="Helical" evidence="6">
    <location>
        <begin position="83"/>
        <end position="102"/>
    </location>
</feature>
<dbReference type="EMBL" id="JACKTY010000036">
    <property type="protein sequence ID" value="MCV7228822.1"/>
    <property type="molecule type" value="Genomic_DNA"/>
</dbReference>
<dbReference type="PANTHER" id="PTHR23501">
    <property type="entry name" value="MAJOR FACILITATOR SUPERFAMILY"/>
    <property type="match status" value="1"/>
</dbReference>